<dbReference type="SUPFAM" id="SSF48452">
    <property type="entry name" value="TPR-like"/>
    <property type="match status" value="1"/>
</dbReference>
<feature type="transmembrane region" description="Helical" evidence="2">
    <location>
        <begin position="137"/>
        <end position="156"/>
    </location>
</feature>
<dbReference type="AlphaFoldDB" id="A0A9D5JU47"/>
<dbReference type="InterPro" id="IPR019734">
    <property type="entry name" value="TPR_rpt"/>
</dbReference>
<protein>
    <submittedName>
        <fullName evidence="3">Tetratricopeptide repeat protein</fullName>
    </submittedName>
</protein>
<keyword evidence="2" id="KW-0812">Transmembrane</keyword>
<feature type="transmembrane region" description="Helical" evidence="2">
    <location>
        <begin position="9"/>
        <end position="27"/>
    </location>
</feature>
<dbReference type="SMART" id="SM00028">
    <property type="entry name" value="TPR"/>
    <property type="match status" value="3"/>
</dbReference>
<sequence>MKHIRLETYIFVGLCGFLLALAVTINYRRAVDYMFSDEAVYYMMAQSVVYDRDLEYTQRDLRRVYDDGWQAGPQGVFLTKTENGHIYYSKSLVYALFLAPFIAVFGFEGFLVFNMLLLLGMIWMGWRYLRQFNPSNVALLLAVTFFLLSASFVYTFWITPETFNMFCITLGLFLWLYQKDQRTFSQGVDRAQRRGITWLLTTPEGRVYLAPIPIGIACASKLPNALFILPIVADVAVEGFQHIFRPQGEEAGGRLQLSLPRRPQAIWQGVRTFVGVCLVFWVVVGLFYGMQHLLTGHANPYAGDRKTFYWNYPFAAPEDVWERGIRLSNEDYFEQSFYFHPKTLVYNLYYYVFGRFTGILPYFCCALLALYYFVRRFFLRTRVSVFSEPSQQRLPRQAGMRRVFLLVTIGMSILAYIVMAPDNYQGGGGAFGNRFFLNIYPAFLFLITAMSSLWPLVVSWIVGSLFLAQTLIHPFQISAYPTPHTFQLPYQWLPVELTLLNTLPVRINTHLMQTQMDPHAPAYRLYFFDEHAADMTPYSFWVRGQKTAELALRTAEPMPYLALTITNGPIGNQVDVTVAGTTQTVIFAKPYEKKRLAFPLDGPLPYFKSVVYPLKIRSHSGFTPQFTPGSGLLDQRYLGCRVQVSLDLFYVGKAFLENGDLQQAIDMFEAVLGENPAHIQARYHLGVVYQQLGRPEAALQAFQQCKAFLPDFQRSFATYCQHLSEDCVLLEPPLSRTASSEAALSDVLQPFIRRFEAERFSRNTGIVRKQPSASNGRVTMFDAAQNPRGFMVYGQHAELPEGQYQARFRMSIESQPQTPSDPEQIALVYDVYSPQYGIIVRDTVTVPAAEDQPSGGYREYTLDFEIDRPTSFEFRVETTGTASVAVDRIDVYHRLPLQIFQGVAEVNLQMEDYEEAYEHFRQIIVVDSWNPTIQFEYLTVLFQLERWQEAWRFIQRSVRFSASRTGLLSRLFAQETPALPPQLQHFATTLASRFTPDIPVERNFGDVISLLGYSLSARQVAVGENFTIQYVWKALRPMDEDYTMFVHFTRNHRLIPAPVLAKIQRAVGIPVTTMFQNDHQPLHGTYPTSRWFAGELIREQYELTVPPNLEPGLYTIWIGLWNPLT</sequence>
<feature type="transmembrane region" description="Helical" evidence="2">
    <location>
        <begin position="270"/>
        <end position="290"/>
    </location>
</feature>
<feature type="repeat" description="TPR" evidence="1">
    <location>
        <begin position="679"/>
        <end position="712"/>
    </location>
</feature>
<keyword evidence="2" id="KW-1133">Transmembrane helix</keyword>
<dbReference type="Proteomes" id="UP000649604">
    <property type="component" value="Unassembled WGS sequence"/>
</dbReference>
<keyword evidence="2" id="KW-0472">Membrane</keyword>
<comment type="caution">
    <text evidence="3">The sequence shown here is derived from an EMBL/GenBank/DDBJ whole genome shotgun (WGS) entry which is preliminary data.</text>
</comment>
<evidence type="ECO:0000256" key="2">
    <source>
        <dbReference type="SAM" id="Phobius"/>
    </source>
</evidence>
<feature type="repeat" description="TPR" evidence="1">
    <location>
        <begin position="897"/>
        <end position="930"/>
    </location>
</feature>
<gene>
    <name evidence="3" type="ORF">GF339_05590</name>
</gene>
<dbReference type="InterPro" id="IPR011990">
    <property type="entry name" value="TPR-like_helical_dom_sf"/>
</dbReference>
<dbReference type="EMBL" id="WJJP01000175">
    <property type="protein sequence ID" value="MBD3324036.1"/>
    <property type="molecule type" value="Genomic_DNA"/>
</dbReference>
<keyword evidence="1" id="KW-0802">TPR repeat</keyword>
<proteinExistence type="predicted"/>
<feature type="transmembrane region" description="Helical" evidence="2">
    <location>
        <begin position="162"/>
        <end position="177"/>
    </location>
</feature>
<evidence type="ECO:0000313" key="4">
    <source>
        <dbReference type="Proteomes" id="UP000649604"/>
    </source>
</evidence>
<organism evidence="3 4">
    <name type="scientific">candidate division KSB3 bacterium</name>
    <dbReference type="NCBI Taxonomy" id="2044937"/>
    <lineage>
        <taxon>Bacteria</taxon>
        <taxon>candidate division KSB3</taxon>
    </lineage>
</organism>
<feature type="repeat" description="TPR" evidence="1">
    <location>
        <begin position="645"/>
        <end position="678"/>
    </location>
</feature>
<feature type="transmembrane region" description="Helical" evidence="2">
    <location>
        <begin position="348"/>
        <end position="374"/>
    </location>
</feature>
<dbReference type="Pfam" id="PF14559">
    <property type="entry name" value="TPR_19"/>
    <property type="match status" value="1"/>
</dbReference>
<feature type="transmembrane region" description="Helical" evidence="2">
    <location>
        <begin position="439"/>
        <end position="468"/>
    </location>
</feature>
<accession>A0A9D5JU47</accession>
<name>A0A9D5JU47_9BACT</name>
<feature type="transmembrane region" description="Helical" evidence="2">
    <location>
        <begin position="403"/>
        <end position="419"/>
    </location>
</feature>
<evidence type="ECO:0000313" key="3">
    <source>
        <dbReference type="EMBL" id="MBD3324036.1"/>
    </source>
</evidence>
<dbReference type="Gene3D" id="1.25.40.10">
    <property type="entry name" value="Tetratricopeptide repeat domain"/>
    <property type="match status" value="2"/>
</dbReference>
<feature type="non-terminal residue" evidence="3">
    <location>
        <position position="1125"/>
    </location>
</feature>
<dbReference type="PROSITE" id="PS50005">
    <property type="entry name" value="TPR"/>
    <property type="match status" value="3"/>
</dbReference>
<reference evidence="3" key="1">
    <citation type="submission" date="2019-11" db="EMBL/GenBank/DDBJ databases">
        <title>Microbial mats filling the niche in hypersaline microbial mats.</title>
        <authorList>
            <person name="Wong H.L."/>
            <person name="Macleod F.I."/>
            <person name="White R.A. III"/>
            <person name="Burns B.P."/>
        </authorList>
    </citation>
    <scope>NUCLEOTIDE SEQUENCE</scope>
    <source>
        <strain evidence="3">Rbin_158</strain>
    </source>
</reference>
<feature type="transmembrane region" description="Helical" evidence="2">
    <location>
        <begin position="92"/>
        <end position="125"/>
    </location>
</feature>
<evidence type="ECO:0000256" key="1">
    <source>
        <dbReference type="PROSITE-ProRule" id="PRU00339"/>
    </source>
</evidence>